<name>A0A8A4TYT8_SULCO</name>
<keyword evidence="2" id="KW-0812">Transmembrane</keyword>
<evidence type="ECO:0000256" key="1">
    <source>
        <dbReference type="SAM" id="Coils"/>
    </source>
</evidence>
<keyword evidence="1" id="KW-0175">Coiled coil</keyword>
<evidence type="ECO:0000313" key="3">
    <source>
        <dbReference type="EMBL" id="QTD54408.1"/>
    </source>
</evidence>
<evidence type="ECO:0000256" key="2">
    <source>
        <dbReference type="SAM" id="Phobius"/>
    </source>
</evidence>
<keyword evidence="2" id="KW-1133">Transmembrane helix</keyword>
<organism evidence="3 4">
    <name type="scientific">Sulfidibacter corallicola</name>
    <dbReference type="NCBI Taxonomy" id="2818388"/>
    <lineage>
        <taxon>Bacteria</taxon>
        <taxon>Pseudomonadati</taxon>
        <taxon>Acidobacteriota</taxon>
        <taxon>Holophagae</taxon>
        <taxon>Acanthopleuribacterales</taxon>
        <taxon>Acanthopleuribacteraceae</taxon>
        <taxon>Sulfidibacter</taxon>
    </lineage>
</organism>
<proteinExistence type="predicted"/>
<accession>A0A8A4TYT8</accession>
<reference evidence="3" key="1">
    <citation type="submission" date="2021-03" db="EMBL/GenBank/DDBJ databases">
        <title>Acanthopleuribacteraceae sp. M133.</title>
        <authorList>
            <person name="Wang G."/>
        </authorList>
    </citation>
    <scope>NUCLEOTIDE SEQUENCE</scope>
    <source>
        <strain evidence="3">M133</strain>
    </source>
</reference>
<keyword evidence="2" id="KW-0472">Membrane</keyword>
<dbReference type="KEGG" id="scor:J3U87_17310"/>
<dbReference type="Proteomes" id="UP000663929">
    <property type="component" value="Chromosome"/>
</dbReference>
<protein>
    <submittedName>
        <fullName evidence="3">Uncharacterized protein</fullName>
    </submittedName>
</protein>
<sequence length="123" mass="13913">MELTHPTSPPSEAFFSRVFGEWRAEFRAILEGHKQDIQARLEKIELSLEKKSDKEHVTLLVTGLQEDLRRHAQDINHIQNELTQKLNTEALWKLIGLVLTVGSAFGGLIGFVVSMLLRSRGHG</sequence>
<keyword evidence="4" id="KW-1185">Reference proteome</keyword>
<feature type="transmembrane region" description="Helical" evidence="2">
    <location>
        <begin position="94"/>
        <end position="117"/>
    </location>
</feature>
<feature type="coiled-coil region" evidence="1">
    <location>
        <begin position="34"/>
        <end position="81"/>
    </location>
</feature>
<gene>
    <name evidence="3" type="ORF">J3U87_17310</name>
</gene>
<dbReference type="EMBL" id="CP071793">
    <property type="protein sequence ID" value="QTD54408.1"/>
    <property type="molecule type" value="Genomic_DNA"/>
</dbReference>
<dbReference type="AlphaFoldDB" id="A0A8A4TYT8"/>
<evidence type="ECO:0000313" key="4">
    <source>
        <dbReference type="Proteomes" id="UP000663929"/>
    </source>
</evidence>